<proteinExistence type="predicted"/>
<accession>A0ABN0NZR3</accession>
<evidence type="ECO:0000256" key="4">
    <source>
        <dbReference type="ARBA" id="ARBA00022989"/>
    </source>
</evidence>
<comment type="subcellular location">
    <subcellularLocation>
        <location evidence="1">Cell membrane</location>
        <topology evidence="1">Multi-pass membrane protein</topology>
    </subcellularLocation>
</comment>
<keyword evidence="3 6" id="KW-0812">Transmembrane</keyword>
<dbReference type="InterPro" id="IPR014710">
    <property type="entry name" value="RmlC-like_jellyroll"/>
</dbReference>
<dbReference type="SUPFAM" id="SSF51206">
    <property type="entry name" value="cAMP-binding domain-like"/>
    <property type="match status" value="1"/>
</dbReference>
<dbReference type="SMART" id="SM00100">
    <property type="entry name" value="cNMP"/>
    <property type="match status" value="1"/>
</dbReference>
<gene>
    <name evidence="8" type="ORF">HMPREF9193_00857</name>
</gene>
<evidence type="ECO:0000256" key="2">
    <source>
        <dbReference type="ARBA" id="ARBA00022475"/>
    </source>
</evidence>
<feature type="transmembrane region" description="Helical" evidence="6">
    <location>
        <begin position="29"/>
        <end position="57"/>
    </location>
</feature>
<dbReference type="Pfam" id="PF03631">
    <property type="entry name" value="Virul_fac_BrkB"/>
    <property type="match status" value="1"/>
</dbReference>
<evidence type="ECO:0000256" key="6">
    <source>
        <dbReference type="SAM" id="Phobius"/>
    </source>
</evidence>
<feature type="transmembrane region" description="Helical" evidence="6">
    <location>
        <begin position="7"/>
        <end position="23"/>
    </location>
</feature>
<organism evidence="8 9">
    <name type="scientific">Treponema lecithinolyticum ATCC 700332</name>
    <dbReference type="NCBI Taxonomy" id="1321815"/>
    <lineage>
        <taxon>Bacteria</taxon>
        <taxon>Pseudomonadati</taxon>
        <taxon>Spirochaetota</taxon>
        <taxon>Spirochaetia</taxon>
        <taxon>Spirochaetales</taxon>
        <taxon>Treponemataceae</taxon>
        <taxon>Treponema</taxon>
    </lineage>
</organism>
<sequence length="448" mass="51231">MKPKKRSFLTVLQSFFFTFTLYFQNNLHLYALSCAFGFLYSLIPTVIMVTAVLIRILHTSPEMLYRLLHNAEKWIDTENLAYFENHFLTSGKPVLFEIVTGITVFFLALRFFGTVMQSVRSIFHGSSKARPLVAQLLSIAGEVILVMVTAAFTFVLSAFKSFFYTVRLGGTANLPLFFPFFNEGFTALLPLLFNTVPYFLLCLFSATSFRFASGTKPEFKLCFAAAFLCSLLFAAVVYAFSLFMNTAQYNLIYGFLGNLMIMLLEVSVFFSLFLFFAQYVYVLQFFDSLLLAELYLLPARNETSLMQNIRRMLFIRADRFLPQQKPSYSAKHNKTENEERPAFEEYRAGALIFCEGDEGTDVYYLAQGSVELVRKNNISYLEQGSFFGQLNSLLNEKRDASARAVTDVQLLKIGTHRFNELLNRNPEAVRKTMNMVADRLKTQKSVDV</sequence>
<feature type="transmembrane region" description="Helical" evidence="6">
    <location>
        <begin position="221"/>
        <end position="240"/>
    </location>
</feature>
<evidence type="ECO:0000313" key="9">
    <source>
        <dbReference type="Proteomes" id="UP000016649"/>
    </source>
</evidence>
<dbReference type="InterPro" id="IPR018490">
    <property type="entry name" value="cNMP-bd_dom_sf"/>
</dbReference>
<comment type="caution">
    <text evidence="8">The sequence shown here is derived from an EMBL/GenBank/DDBJ whole genome shotgun (WGS) entry which is preliminary data.</text>
</comment>
<feature type="transmembrane region" description="Helical" evidence="6">
    <location>
        <begin position="132"/>
        <end position="155"/>
    </location>
</feature>
<feature type="transmembrane region" description="Helical" evidence="6">
    <location>
        <begin position="94"/>
        <end position="112"/>
    </location>
</feature>
<dbReference type="Proteomes" id="UP000016649">
    <property type="component" value="Unassembled WGS sequence"/>
</dbReference>
<keyword evidence="4 6" id="KW-1133">Transmembrane helix</keyword>
<dbReference type="EMBL" id="AWVH01000024">
    <property type="protein sequence ID" value="ERJ93568.1"/>
    <property type="molecule type" value="Genomic_DNA"/>
</dbReference>
<dbReference type="CDD" id="cd00038">
    <property type="entry name" value="CAP_ED"/>
    <property type="match status" value="1"/>
</dbReference>
<keyword evidence="5 6" id="KW-0472">Membrane</keyword>
<evidence type="ECO:0000256" key="3">
    <source>
        <dbReference type="ARBA" id="ARBA00022692"/>
    </source>
</evidence>
<feature type="transmembrane region" description="Helical" evidence="6">
    <location>
        <begin position="252"/>
        <end position="276"/>
    </location>
</feature>
<evidence type="ECO:0000256" key="1">
    <source>
        <dbReference type="ARBA" id="ARBA00004651"/>
    </source>
</evidence>
<dbReference type="RefSeq" id="WP_021687075.1">
    <property type="nucleotide sequence ID" value="NZ_KI260564.1"/>
</dbReference>
<dbReference type="Pfam" id="PF00027">
    <property type="entry name" value="cNMP_binding"/>
    <property type="match status" value="1"/>
</dbReference>
<feature type="domain" description="Cyclic nucleotide-binding" evidence="7">
    <location>
        <begin position="346"/>
        <end position="439"/>
    </location>
</feature>
<evidence type="ECO:0000256" key="5">
    <source>
        <dbReference type="ARBA" id="ARBA00023136"/>
    </source>
</evidence>
<dbReference type="PANTHER" id="PTHR24567">
    <property type="entry name" value="CRP FAMILY TRANSCRIPTIONAL REGULATORY PROTEIN"/>
    <property type="match status" value="1"/>
</dbReference>
<dbReference type="PROSITE" id="PS50042">
    <property type="entry name" value="CNMP_BINDING_3"/>
    <property type="match status" value="1"/>
</dbReference>
<keyword evidence="9" id="KW-1185">Reference proteome</keyword>
<feature type="transmembrane region" description="Helical" evidence="6">
    <location>
        <begin position="187"/>
        <end position="209"/>
    </location>
</feature>
<protein>
    <submittedName>
        <fullName evidence="8">Cyclic nucleotide-binding domain protein</fullName>
    </submittedName>
</protein>
<evidence type="ECO:0000259" key="7">
    <source>
        <dbReference type="PROSITE" id="PS50042"/>
    </source>
</evidence>
<dbReference type="Gene3D" id="2.60.120.10">
    <property type="entry name" value="Jelly Rolls"/>
    <property type="match status" value="1"/>
</dbReference>
<dbReference type="InterPro" id="IPR050397">
    <property type="entry name" value="Env_Response_Regulators"/>
</dbReference>
<evidence type="ECO:0000313" key="8">
    <source>
        <dbReference type="EMBL" id="ERJ93568.1"/>
    </source>
</evidence>
<reference evidence="8 9" key="1">
    <citation type="submission" date="2013-08" db="EMBL/GenBank/DDBJ databases">
        <authorList>
            <person name="Weinstock G."/>
            <person name="Sodergren E."/>
            <person name="Wylie T."/>
            <person name="Fulton L."/>
            <person name="Fulton R."/>
            <person name="Fronick C."/>
            <person name="O'Laughlin M."/>
            <person name="Godfrey J."/>
            <person name="Miner T."/>
            <person name="Herter B."/>
            <person name="Appelbaum E."/>
            <person name="Cordes M."/>
            <person name="Lek S."/>
            <person name="Wollam A."/>
            <person name="Pepin K.H."/>
            <person name="Palsikar V.B."/>
            <person name="Mitreva M."/>
            <person name="Wilson R.K."/>
        </authorList>
    </citation>
    <scope>NUCLEOTIDE SEQUENCE [LARGE SCALE GENOMIC DNA]</scope>
    <source>
        <strain evidence="8 9">ATCC 700332</strain>
    </source>
</reference>
<dbReference type="PANTHER" id="PTHR24567:SF74">
    <property type="entry name" value="HTH-TYPE TRANSCRIPTIONAL REGULATOR ARCR"/>
    <property type="match status" value="1"/>
</dbReference>
<name>A0ABN0NZR3_TRELE</name>
<dbReference type="InterPro" id="IPR000595">
    <property type="entry name" value="cNMP-bd_dom"/>
</dbReference>
<dbReference type="InterPro" id="IPR017039">
    <property type="entry name" value="Virul_fac_BrkB"/>
</dbReference>
<keyword evidence="2" id="KW-1003">Cell membrane</keyword>